<dbReference type="Proteomes" id="UP000676336">
    <property type="component" value="Unassembled WGS sequence"/>
</dbReference>
<evidence type="ECO:0000256" key="6">
    <source>
        <dbReference type="ARBA" id="ARBA00023145"/>
    </source>
</evidence>
<keyword evidence="3" id="KW-0732">Signal</keyword>
<evidence type="ECO:0000256" key="4">
    <source>
        <dbReference type="ARBA" id="ARBA00022801"/>
    </source>
</evidence>
<dbReference type="GO" id="GO:0008234">
    <property type="term" value="F:cysteine-type peptidase activity"/>
    <property type="evidence" value="ECO:0007669"/>
    <property type="project" value="UniProtKB-KW"/>
</dbReference>
<dbReference type="AlphaFoldDB" id="A0A8S3C8Q2"/>
<dbReference type="InterPro" id="IPR038765">
    <property type="entry name" value="Papain-like_cys_pep_sf"/>
</dbReference>
<keyword evidence="7" id="KW-1015">Disulfide bond</keyword>
<dbReference type="Pfam" id="PF00112">
    <property type="entry name" value="Peptidase_C1"/>
    <property type="match status" value="1"/>
</dbReference>
<evidence type="ECO:0000256" key="2">
    <source>
        <dbReference type="ARBA" id="ARBA00022670"/>
    </source>
</evidence>
<organism evidence="9 10">
    <name type="scientific">Rotaria magnacalcarata</name>
    <dbReference type="NCBI Taxonomy" id="392030"/>
    <lineage>
        <taxon>Eukaryota</taxon>
        <taxon>Metazoa</taxon>
        <taxon>Spiralia</taxon>
        <taxon>Gnathifera</taxon>
        <taxon>Rotifera</taxon>
        <taxon>Eurotatoria</taxon>
        <taxon>Bdelloidea</taxon>
        <taxon>Philodinida</taxon>
        <taxon>Philodinidae</taxon>
        <taxon>Rotaria</taxon>
    </lineage>
</organism>
<feature type="domain" description="Peptidase C1A papain C-terminal" evidence="8">
    <location>
        <begin position="1"/>
        <end position="47"/>
    </location>
</feature>
<gene>
    <name evidence="9" type="ORF">SMN809_LOCUS50414</name>
</gene>
<dbReference type="SUPFAM" id="SSF54001">
    <property type="entry name" value="Cysteine proteinases"/>
    <property type="match status" value="1"/>
</dbReference>
<evidence type="ECO:0000256" key="5">
    <source>
        <dbReference type="ARBA" id="ARBA00022807"/>
    </source>
</evidence>
<dbReference type="InterPro" id="IPR025661">
    <property type="entry name" value="Pept_asp_AS"/>
</dbReference>
<feature type="non-terminal residue" evidence="9">
    <location>
        <position position="1"/>
    </location>
</feature>
<evidence type="ECO:0000256" key="1">
    <source>
        <dbReference type="ARBA" id="ARBA00008455"/>
    </source>
</evidence>
<name>A0A8S3C8Q2_9BILA</name>
<comment type="caution">
    <text evidence="9">The sequence shown here is derived from an EMBL/GenBank/DDBJ whole genome shotgun (WGS) entry which is preliminary data.</text>
</comment>
<keyword evidence="4" id="KW-0378">Hydrolase</keyword>
<evidence type="ECO:0000256" key="7">
    <source>
        <dbReference type="ARBA" id="ARBA00023157"/>
    </source>
</evidence>
<evidence type="ECO:0000256" key="3">
    <source>
        <dbReference type="ARBA" id="ARBA00022729"/>
    </source>
</evidence>
<dbReference type="FunFam" id="2.40.50.170:FF:000001">
    <property type="entry name" value="Cathepsin L1"/>
    <property type="match status" value="1"/>
</dbReference>
<comment type="similarity">
    <text evidence="1">Belongs to the peptidase C1 family.</text>
</comment>
<dbReference type="EMBL" id="CAJOBI010166649">
    <property type="protein sequence ID" value="CAF4872547.1"/>
    <property type="molecule type" value="Genomic_DNA"/>
</dbReference>
<accession>A0A8S3C8Q2</accession>
<dbReference type="Gene3D" id="2.40.50.170">
    <property type="entry name" value="Cysteine proteinases. Chain C"/>
    <property type="match status" value="1"/>
</dbReference>
<protein>
    <recommendedName>
        <fullName evidence="8">Peptidase C1A papain C-terminal domain-containing protein</fullName>
    </recommendedName>
</protein>
<evidence type="ECO:0000259" key="8">
    <source>
        <dbReference type="Pfam" id="PF00112"/>
    </source>
</evidence>
<dbReference type="PANTHER" id="PTHR12411">
    <property type="entry name" value="CYSTEINE PROTEASE FAMILY C1-RELATED"/>
    <property type="match status" value="1"/>
</dbReference>
<dbReference type="PROSITE" id="PS00640">
    <property type="entry name" value="THIOL_PROTEASE_ASN"/>
    <property type="match status" value="1"/>
</dbReference>
<dbReference type="InterPro" id="IPR013128">
    <property type="entry name" value="Peptidase_C1A"/>
</dbReference>
<sequence length="49" mass="5505">GYGKDSGKDYWLVKNSWGTNWGAKGYIKMTRNKKNQCGIATMASYPIIC</sequence>
<keyword evidence="5" id="KW-0788">Thiol protease</keyword>
<proteinExistence type="inferred from homology"/>
<keyword evidence="2" id="KW-0645">Protease</keyword>
<keyword evidence="6" id="KW-0865">Zymogen</keyword>
<evidence type="ECO:0000313" key="10">
    <source>
        <dbReference type="Proteomes" id="UP000676336"/>
    </source>
</evidence>
<evidence type="ECO:0000313" key="9">
    <source>
        <dbReference type="EMBL" id="CAF4872547.1"/>
    </source>
</evidence>
<reference evidence="9" key="1">
    <citation type="submission" date="2021-02" db="EMBL/GenBank/DDBJ databases">
        <authorList>
            <person name="Nowell W R."/>
        </authorList>
    </citation>
    <scope>NUCLEOTIDE SEQUENCE</scope>
</reference>
<dbReference type="InterPro" id="IPR000668">
    <property type="entry name" value="Peptidase_C1A_C"/>
</dbReference>
<dbReference type="GO" id="GO:0006508">
    <property type="term" value="P:proteolysis"/>
    <property type="evidence" value="ECO:0007669"/>
    <property type="project" value="UniProtKB-KW"/>
</dbReference>